<dbReference type="Proteomes" id="UP001500880">
    <property type="component" value="Unassembled WGS sequence"/>
</dbReference>
<keyword evidence="1" id="KW-1133">Transmembrane helix</keyword>
<dbReference type="EMBL" id="BAAADO010000004">
    <property type="protein sequence ID" value="GAA0494333.1"/>
    <property type="molecule type" value="Genomic_DNA"/>
</dbReference>
<feature type="transmembrane region" description="Helical" evidence="1">
    <location>
        <begin position="94"/>
        <end position="116"/>
    </location>
</feature>
<evidence type="ECO:0000313" key="3">
    <source>
        <dbReference type="Proteomes" id="UP001500880"/>
    </source>
</evidence>
<accession>A0ABN1BBL2</accession>
<name>A0ABN1BBL2_9BACI</name>
<reference evidence="2 3" key="1">
    <citation type="journal article" date="2019" name="Int. J. Syst. Evol. Microbiol.">
        <title>The Global Catalogue of Microorganisms (GCM) 10K type strain sequencing project: providing services to taxonomists for standard genome sequencing and annotation.</title>
        <authorList>
            <consortium name="The Broad Institute Genomics Platform"/>
            <consortium name="The Broad Institute Genome Sequencing Center for Infectious Disease"/>
            <person name="Wu L."/>
            <person name="Ma J."/>
        </authorList>
    </citation>
    <scope>NUCLEOTIDE SEQUENCE [LARGE SCALE GENOMIC DNA]</scope>
    <source>
        <strain evidence="2 3">JCM 12389</strain>
    </source>
</reference>
<feature type="transmembrane region" description="Helical" evidence="1">
    <location>
        <begin position="24"/>
        <end position="44"/>
    </location>
</feature>
<evidence type="ECO:0000313" key="2">
    <source>
        <dbReference type="EMBL" id="GAA0494333.1"/>
    </source>
</evidence>
<organism evidence="2 3">
    <name type="scientific">Salinibacillus aidingensis</name>
    <dbReference type="NCBI Taxonomy" id="237684"/>
    <lineage>
        <taxon>Bacteria</taxon>
        <taxon>Bacillati</taxon>
        <taxon>Bacillota</taxon>
        <taxon>Bacilli</taxon>
        <taxon>Bacillales</taxon>
        <taxon>Bacillaceae</taxon>
        <taxon>Salinibacillus</taxon>
    </lineage>
</organism>
<keyword evidence="1" id="KW-0812">Transmembrane</keyword>
<gene>
    <name evidence="2" type="ORF">GCM10008986_21130</name>
</gene>
<proteinExistence type="predicted"/>
<feature type="transmembrane region" description="Helical" evidence="1">
    <location>
        <begin position="56"/>
        <end position="74"/>
    </location>
</feature>
<keyword evidence="1" id="KW-0472">Membrane</keyword>
<sequence>MNPLFEWAVNPAKLAPLGFTDAHIHFGAGFLAIIAFYFFFRPIIRWLIDLDWKKALTFLTVSGIYLFITTWIELYQGLTGTGNMEWRDLANSTLAMISFGIFLFISHLISSIINYMKTRKKKTVPQQNARV</sequence>
<keyword evidence="3" id="KW-1185">Reference proteome</keyword>
<protein>
    <submittedName>
        <fullName evidence="2">Uncharacterized protein</fullName>
    </submittedName>
</protein>
<comment type="caution">
    <text evidence="2">The sequence shown here is derived from an EMBL/GenBank/DDBJ whole genome shotgun (WGS) entry which is preliminary data.</text>
</comment>
<dbReference type="RefSeq" id="WP_343840700.1">
    <property type="nucleotide sequence ID" value="NZ_BAAADO010000004.1"/>
</dbReference>
<evidence type="ECO:0000256" key="1">
    <source>
        <dbReference type="SAM" id="Phobius"/>
    </source>
</evidence>